<dbReference type="GO" id="GO:0008883">
    <property type="term" value="F:glutamyl-tRNA reductase activity"/>
    <property type="evidence" value="ECO:0007669"/>
    <property type="project" value="UniProtKB-UniRule"/>
</dbReference>
<evidence type="ECO:0000256" key="5">
    <source>
        <dbReference type="ARBA" id="ARBA00023002"/>
    </source>
</evidence>
<evidence type="ECO:0000256" key="9">
    <source>
        <dbReference type="PIRSR" id="PIRSR000445-1"/>
    </source>
</evidence>
<evidence type="ECO:0000259" key="16">
    <source>
        <dbReference type="Pfam" id="PF05201"/>
    </source>
</evidence>
<dbReference type="InterPro" id="IPR036343">
    <property type="entry name" value="GluRdtase_N_sf"/>
</dbReference>
<comment type="function">
    <text evidence="8">Catalyzes the NADPH-dependent reduction of glutamyl-tRNA(Glu) to glutamate 1-semialdehyde (GSA).</text>
</comment>
<gene>
    <name evidence="8" type="primary">hemA</name>
    <name evidence="17" type="ORF">BU204_21560</name>
</gene>
<protein>
    <recommendedName>
        <fullName evidence="3 8">Glutamyl-tRNA reductase</fullName>
        <shortName evidence="8">GluTR</shortName>
        <ecNumber evidence="3 8">1.2.1.70</ecNumber>
    </recommendedName>
</protein>
<dbReference type="GO" id="GO:0019353">
    <property type="term" value="P:protoporphyrinogen IX biosynthetic process from glutamate"/>
    <property type="evidence" value="ECO:0007669"/>
    <property type="project" value="TreeGrafter"/>
</dbReference>
<evidence type="ECO:0000313" key="17">
    <source>
        <dbReference type="EMBL" id="OLF15514.1"/>
    </source>
</evidence>
<dbReference type="PIRSF" id="PIRSF000445">
    <property type="entry name" value="4pyrrol_synth_GluRdtase"/>
    <property type="match status" value="1"/>
</dbReference>
<dbReference type="OrthoDB" id="110209at2"/>
<evidence type="ECO:0000313" key="18">
    <source>
        <dbReference type="Proteomes" id="UP000185596"/>
    </source>
</evidence>
<dbReference type="Proteomes" id="UP000185596">
    <property type="component" value="Unassembled WGS sequence"/>
</dbReference>
<feature type="domain" description="Tetrapyrrole biosynthesis glutamyl-tRNA reductase dimerisation" evidence="14">
    <location>
        <begin position="320"/>
        <end position="418"/>
    </location>
</feature>
<dbReference type="Gene3D" id="3.40.50.720">
    <property type="entry name" value="NAD(P)-binding Rossmann-like Domain"/>
    <property type="match status" value="1"/>
</dbReference>
<evidence type="ECO:0000256" key="7">
    <source>
        <dbReference type="ARBA" id="ARBA00047464"/>
    </source>
</evidence>
<dbReference type="InterPro" id="IPR036291">
    <property type="entry name" value="NAD(P)-bd_dom_sf"/>
</dbReference>
<comment type="pathway">
    <text evidence="1 8 13">Porphyrin-containing compound metabolism; protoporphyrin-IX biosynthesis; 5-aminolevulinate from L-glutamyl-tRNA(Glu): step 1/2.</text>
</comment>
<proteinExistence type="inferred from homology"/>
<evidence type="ECO:0000259" key="15">
    <source>
        <dbReference type="Pfam" id="PF01488"/>
    </source>
</evidence>
<feature type="site" description="Important for activity" evidence="8 12">
    <location>
        <position position="100"/>
    </location>
</feature>
<dbReference type="NCBIfam" id="TIGR01035">
    <property type="entry name" value="hemA"/>
    <property type="match status" value="1"/>
</dbReference>
<reference evidence="17 18" key="1">
    <citation type="submission" date="2016-12" db="EMBL/GenBank/DDBJ databases">
        <title>The draft genome sequence of Actinophytocola sp. 11-183.</title>
        <authorList>
            <person name="Wang W."/>
            <person name="Yuan L."/>
        </authorList>
    </citation>
    <scope>NUCLEOTIDE SEQUENCE [LARGE SCALE GENOMIC DNA]</scope>
    <source>
        <strain evidence="17 18">11-183</strain>
    </source>
</reference>
<dbReference type="SUPFAM" id="SSF69742">
    <property type="entry name" value="Glutamyl tRNA-reductase catalytic, N-terminal domain"/>
    <property type="match status" value="1"/>
</dbReference>
<comment type="similarity">
    <text evidence="2 8 13">Belongs to the glutamyl-tRNA reductase family.</text>
</comment>
<keyword evidence="18" id="KW-1185">Reference proteome</keyword>
<evidence type="ECO:0000256" key="2">
    <source>
        <dbReference type="ARBA" id="ARBA00005916"/>
    </source>
</evidence>
<dbReference type="AlphaFoldDB" id="A0A1Q8CMC4"/>
<dbReference type="STRING" id="1912961.BU204_21560"/>
<keyword evidence="6 8" id="KW-0627">Porphyrin biosynthesis</keyword>
<dbReference type="EMBL" id="MSIE01000040">
    <property type="protein sequence ID" value="OLF15514.1"/>
    <property type="molecule type" value="Genomic_DNA"/>
</dbReference>
<feature type="binding site" evidence="10">
    <location>
        <begin position="115"/>
        <end position="117"/>
    </location>
    <ligand>
        <name>substrate</name>
    </ligand>
</feature>
<dbReference type="GO" id="GO:0050661">
    <property type="term" value="F:NADP binding"/>
    <property type="evidence" value="ECO:0007669"/>
    <property type="project" value="InterPro"/>
</dbReference>
<name>A0A1Q8CMC4_9PSEU</name>
<dbReference type="UniPathway" id="UPA00251">
    <property type="reaction ID" value="UER00316"/>
</dbReference>
<dbReference type="Pfam" id="PF05201">
    <property type="entry name" value="GlutR_N"/>
    <property type="match status" value="1"/>
</dbReference>
<dbReference type="Pfam" id="PF00745">
    <property type="entry name" value="GlutR_dimer"/>
    <property type="match status" value="1"/>
</dbReference>
<feature type="domain" description="Quinate/shikimate 5-dehydrogenase/glutamyl-tRNA reductase" evidence="15">
    <location>
        <begin position="173"/>
        <end position="304"/>
    </location>
</feature>
<feature type="binding site" evidence="8 10">
    <location>
        <position position="110"/>
    </location>
    <ligand>
        <name>substrate</name>
    </ligand>
</feature>
<dbReference type="HAMAP" id="MF_00087">
    <property type="entry name" value="Glu_tRNA_reductase"/>
    <property type="match status" value="1"/>
</dbReference>
<dbReference type="FunFam" id="3.30.460.30:FF:000001">
    <property type="entry name" value="Glutamyl-tRNA reductase"/>
    <property type="match status" value="1"/>
</dbReference>
<dbReference type="InterPro" id="IPR006151">
    <property type="entry name" value="Shikm_DH/Glu-tRNA_Rdtase"/>
</dbReference>
<dbReference type="InterPro" id="IPR015896">
    <property type="entry name" value="4pyrrol_synth_GluRdtase_dimer"/>
</dbReference>
<dbReference type="SUPFAM" id="SSF69075">
    <property type="entry name" value="Glutamyl tRNA-reductase dimerization domain"/>
    <property type="match status" value="1"/>
</dbReference>
<feature type="binding site" evidence="8 10">
    <location>
        <position position="121"/>
    </location>
    <ligand>
        <name>substrate</name>
    </ligand>
</feature>
<sequence>MAILAIGASFKSAATDLLERLAVPAGEQDGALERLRASPAIGEVLLLSTCNRTEVYVAPKGSVHAASHAVDHFFAARAGLSVAETCGFLRVRHGAEAVTHLCAVACGLDSMATGEEHIVAQLRAALRTARAAGVVGGVLGGALDTAFRASRRARTETGIGRAAPSLLDAGLELGRATLGGLHGRRAVLVGSGTIGTLAARALRSEGLAEIRIAGRGTANAARLADEVGGSVVPPGALAEALAGCDLLVSSTGAPQHVITADVLRAARRAVGNRPLFALDLAMPRDIDPACRDVDGVTLVDLDVLGGSLAGRGEVSELDAAWRVVAEEAAAFAARDRAMSAAPLISALRVRASELVGAELTRLHTRLPTLGDRERTETETAMHRVAQKLLHRPTVRIRELSAAADGEVYVDALYRVFGIPKENEDEVSRS</sequence>
<dbReference type="RefSeq" id="WP_075127527.1">
    <property type="nucleotide sequence ID" value="NZ_MSIE01000040.1"/>
</dbReference>
<evidence type="ECO:0000256" key="12">
    <source>
        <dbReference type="PIRSR" id="PIRSR000445-4"/>
    </source>
</evidence>
<dbReference type="InterPro" id="IPR000343">
    <property type="entry name" value="4pyrrol_synth_GluRdtase"/>
</dbReference>
<evidence type="ECO:0000256" key="10">
    <source>
        <dbReference type="PIRSR" id="PIRSR000445-2"/>
    </source>
</evidence>
<feature type="binding site" evidence="8 11">
    <location>
        <begin position="190"/>
        <end position="195"/>
    </location>
    <ligand>
        <name>NADP(+)</name>
        <dbReference type="ChEBI" id="CHEBI:58349"/>
    </ligand>
</feature>
<comment type="subunit">
    <text evidence="8">Homodimer.</text>
</comment>
<evidence type="ECO:0000256" key="11">
    <source>
        <dbReference type="PIRSR" id="PIRSR000445-3"/>
    </source>
</evidence>
<dbReference type="Gene3D" id="3.30.460.30">
    <property type="entry name" value="Glutamyl-tRNA reductase, N-terminal domain"/>
    <property type="match status" value="1"/>
</dbReference>
<evidence type="ECO:0000256" key="1">
    <source>
        <dbReference type="ARBA" id="ARBA00005059"/>
    </source>
</evidence>
<evidence type="ECO:0000256" key="6">
    <source>
        <dbReference type="ARBA" id="ARBA00023244"/>
    </source>
</evidence>
<comment type="domain">
    <text evidence="8">Possesses an unusual extended V-shaped dimeric structure with each monomer consisting of three distinct domains arranged along a curved 'spinal' alpha-helix. The N-terminal catalytic domain specifically recognizes the glutamate moiety of the substrate. The second domain is the NADPH-binding domain, and the third C-terminal domain is responsible for dimerization.</text>
</comment>
<comment type="miscellaneous">
    <text evidence="8">During catalysis, the active site Cys acts as a nucleophile attacking the alpha-carbonyl group of tRNA-bound glutamate with the formation of a thioester intermediate between enzyme and glutamate, and the concomitant release of tRNA(Glu). The thioester intermediate is finally reduced by direct hydride transfer from NADPH, to form the product GSA.</text>
</comment>
<evidence type="ECO:0000256" key="3">
    <source>
        <dbReference type="ARBA" id="ARBA00012970"/>
    </source>
</evidence>
<evidence type="ECO:0000256" key="4">
    <source>
        <dbReference type="ARBA" id="ARBA00022857"/>
    </source>
</evidence>
<dbReference type="PANTHER" id="PTHR43013:SF1">
    <property type="entry name" value="GLUTAMYL-TRNA REDUCTASE"/>
    <property type="match status" value="1"/>
</dbReference>
<dbReference type="InterPro" id="IPR036453">
    <property type="entry name" value="GluRdtase_dimer_dom_sf"/>
</dbReference>
<keyword evidence="4 8" id="KW-0521">NADP</keyword>
<comment type="caution">
    <text evidence="17">The sequence shown here is derived from an EMBL/GenBank/DDBJ whole genome shotgun (WGS) entry which is preliminary data.</text>
</comment>
<dbReference type="EC" id="1.2.1.70" evidence="3 8"/>
<comment type="caution">
    <text evidence="8">Lacks conserved residue(s) required for the propagation of feature annotation.</text>
</comment>
<evidence type="ECO:0000256" key="8">
    <source>
        <dbReference type="HAMAP-Rule" id="MF_00087"/>
    </source>
</evidence>
<dbReference type="Pfam" id="PF01488">
    <property type="entry name" value="Shikimate_DH"/>
    <property type="match status" value="1"/>
</dbReference>
<evidence type="ECO:0000259" key="14">
    <source>
        <dbReference type="Pfam" id="PF00745"/>
    </source>
</evidence>
<evidence type="ECO:0000256" key="13">
    <source>
        <dbReference type="RuleBase" id="RU000584"/>
    </source>
</evidence>
<dbReference type="InterPro" id="IPR015895">
    <property type="entry name" value="4pyrrol_synth_GluRdtase_N"/>
</dbReference>
<accession>A0A1Q8CMC4</accession>
<feature type="domain" description="Glutamyl-tRNA reductase N-terminal" evidence="16">
    <location>
        <begin position="6"/>
        <end position="157"/>
    </location>
</feature>
<dbReference type="PANTHER" id="PTHR43013">
    <property type="entry name" value="GLUTAMYL-TRNA REDUCTASE"/>
    <property type="match status" value="1"/>
</dbReference>
<feature type="active site" description="Nucleophile" evidence="8 9">
    <location>
        <position position="50"/>
    </location>
</feature>
<organism evidence="17 18">
    <name type="scientific">Actinophytocola xanthii</name>
    <dbReference type="NCBI Taxonomy" id="1912961"/>
    <lineage>
        <taxon>Bacteria</taxon>
        <taxon>Bacillati</taxon>
        <taxon>Actinomycetota</taxon>
        <taxon>Actinomycetes</taxon>
        <taxon>Pseudonocardiales</taxon>
        <taxon>Pseudonocardiaceae</taxon>
    </lineage>
</organism>
<dbReference type="SUPFAM" id="SSF51735">
    <property type="entry name" value="NAD(P)-binding Rossmann-fold domains"/>
    <property type="match status" value="1"/>
</dbReference>
<keyword evidence="5 8" id="KW-0560">Oxidoreductase</keyword>
<feature type="binding site" evidence="8 10">
    <location>
        <begin position="49"/>
        <end position="52"/>
    </location>
    <ligand>
        <name>substrate</name>
    </ligand>
</feature>
<comment type="catalytic activity">
    <reaction evidence="7 8 13">
        <text>(S)-4-amino-5-oxopentanoate + tRNA(Glu) + NADP(+) = L-glutamyl-tRNA(Glu) + NADPH + H(+)</text>
        <dbReference type="Rhea" id="RHEA:12344"/>
        <dbReference type="Rhea" id="RHEA-COMP:9663"/>
        <dbReference type="Rhea" id="RHEA-COMP:9680"/>
        <dbReference type="ChEBI" id="CHEBI:15378"/>
        <dbReference type="ChEBI" id="CHEBI:57501"/>
        <dbReference type="ChEBI" id="CHEBI:57783"/>
        <dbReference type="ChEBI" id="CHEBI:58349"/>
        <dbReference type="ChEBI" id="CHEBI:78442"/>
        <dbReference type="ChEBI" id="CHEBI:78520"/>
        <dbReference type="EC" id="1.2.1.70"/>
    </reaction>
</comment>